<dbReference type="Proteomes" id="UP000324800">
    <property type="component" value="Unassembled WGS sequence"/>
</dbReference>
<dbReference type="AlphaFoldDB" id="A0A5J4XA81"/>
<feature type="compositionally biased region" description="Basic and acidic residues" evidence="1">
    <location>
        <begin position="27"/>
        <end position="42"/>
    </location>
</feature>
<accession>A0A5J4XA81</accession>
<evidence type="ECO:0000313" key="2">
    <source>
        <dbReference type="EMBL" id="KAA6403686.1"/>
    </source>
</evidence>
<sequence length="230" mass="25254">MINTGMNNDKPSSQSQRPETPTQKTTHRSEFKQRQKKLERELQQLQASQQLEQQENNDLNNMNVEMPDIQGTVGQLTCLQPSPSAEGPGLNAGLRPMEAGSISASNRERTEPQLNEGQEDNAEKEEDEQTDEAALIQNKNNRFNIITQPQDQENLGTQPQNIQGLNALNQMEKDDAGPAAVGVQDKPKKGKGSKKAKTEGMNAPAEQNQGNNAQDQTKTAPKVPKTKATS</sequence>
<comment type="caution">
    <text evidence="2">The sequence shown here is derived from an EMBL/GenBank/DDBJ whole genome shotgun (WGS) entry which is preliminary data.</text>
</comment>
<evidence type="ECO:0000313" key="3">
    <source>
        <dbReference type="Proteomes" id="UP000324800"/>
    </source>
</evidence>
<feature type="compositionally biased region" description="Polar residues" evidence="1">
    <location>
        <begin position="205"/>
        <end position="216"/>
    </location>
</feature>
<evidence type="ECO:0000256" key="1">
    <source>
        <dbReference type="SAM" id="MobiDB-lite"/>
    </source>
</evidence>
<organism evidence="2 3">
    <name type="scientific">Streblomastix strix</name>
    <dbReference type="NCBI Taxonomy" id="222440"/>
    <lineage>
        <taxon>Eukaryota</taxon>
        <taxon>Metamonada</taxon>
        <taxon>Preaxostyla</taxon>
        <taxon>Oxymonadida</taxon>
        <taxon>Streblomastigidae</taxon>
        <taxon>Streblomastix</taxon>
    </lineage>
</organism>
<feature type="compositionally biased region" description="Acidic residues" evidence="1">
    <location>
        <begin position="117"/>
        <end position="131"/>
    </location>
</feature>
<proteinExistence type="predicted"/>
<dbReference type="EMBL" id="SNRW01000073">
    <property type="protein sequence ID" value="KAA6403686.1"/>
    <property type="molecule type" value="Genomic_DNA"/>
</dbReference>
<feature type="compositionally biased region" description="Low complexity" evidence="1">
    <location>
        <begin position="217"/>
        <end position="230"/>
    </location>
</feature>
<reference evidence="2 3" key="1">
    <citation type="submission" date="2019-03" db="EMBL/GenBank/DDBJ databases">
        <title>Single cell metagenomics reveals metabolic interactions within the superorganism composed of flagellate Streblomastix strix and complex community of Bacteroidetes bacteria on its surface.</title>
        <authorList>
            <person name="Treitli S.C."/>
            <person name="Kolisko M."/>
            <person name="Husnik F."/>
            <person name="Keeling P."/>
            <person name="Hampl V."/>
        </authorList>
    </citation>
    <scope>NUCLEOTIDE SEQUENCE [LARGE SCALE GENOMIC DNA]</scope>
    <source>
        <strain evidence="2">ST1C</strain>
    </source>
</reference>
<feature type="compositionally biased region" description="Polar residues" evidence="1">
    <location>
        <begin position="72"/>
        <end position="83"/>
    </location>
</feature>
<feature type="compositionally biased region" description="Polar residues" evidence="1">
    <location>
        <begin position="137"/>
        <end position="169"/>
    </location>
</feature>
<feature type="compositionally biased region" description="Polar residues" evidence="1">
    <location>
        <begin position="1"/>
        <end position="24"/>
    </location>
</feature>
<name>A0A5J4XA81_9EUKA</name>
<protein>
    <submittedName>
        <fullName evidence="2">Uncharacterized protein</fullName>
    </submittedName>
</protein>
<feature type="compositionally biased region" description="Low complexity" evidence="1">
    <location>
        <begin position="43"/>
        <end position="61"/>
    </location>
</feature>
<gene>
    <name evidence="2" type="ORF">EZS28_000799</name>
</gene>
<feature type="region of interest" description="Disordered" evidence="1">
    <location>
        <begin position="1"/>
        <end position="230"/>
    </location>
</feature>